<evidence type="ECO:0000313" key="4">
    <source>
        <dbReference type="EMBL" id="MFC0581110.1"/>
    </source>
</evidence>
<dbReference type="InterPro" id="IPR011146">
    <property type="entry name" value="HIT-like"/>
</dbReference>
<dbReference type="PANTHER" id="PTHR42997">
    <property type="entry name" value="HIT FAMILY HYDROLASE"/>
    <property type="match status" value="1"/>
</dbReference>
<evidence type="ECO:0000256" key="1">
    <source>
        <dbReference type="ARBA" id="ARBA00022741"/>
    </source>
</evidence>
<dbReference type="SUPFAM" id="SSF54197">
    <property type="entry name" value="HIT-like"/>
    <property type="match status" value="1"/>
</dbReference>
<feature type="domain" description="HIT" evidence="3">
    <location>
        <begin position="58"/>
        <end position="166"/>
    </location>
</feature>
<proteinExistence type="predicted"/>
<protein>
    <submittedName>
        <fullName evidence="4">HIT domain-containing protein</fullName>
    </submittedName>
</protein>
<dbReference type="InterPro" id="IPR052908">
    <property type="entry name" value="AP-4-A_phosphorylase"/>
</dbReference>
<keyword evidence="1" id="KW-0547">Nucleotide-binding</keyword>
<feature type="short sequence motif" description="Histidine triad motif" evidence="2">
    <location>
        <begin position="151"/>
        <end position="155"/>
    </location>
</feature>
<evidence type="ECO:0000256" key="2">
    <source>
        <dbReference type="PROSITE-ProRule" id="PRU00464"/>
    </source>
</evidence>
<organism evidence="4 5">
    <name type="scientific">Micrococcoides hystricis</name>
    <dbReference type="NCBI Taxonomy" id="1572761"/>
    <lineage>
        <taxon>Bacteria</taxon>
        <taxon>Bacillati</taxon>
        <taxon>Actinomycetota</taxon>
        <taxon>Actinomycetes</taxon>
        <taxon>Micrococcales</taxon>
        <taxon>Micrococcaceae</taxon>
        <taxon>Micrococcoides</taxon>
    </lineage>
</organism>
<evidence type="ECO:0000259" key="3">
    <source>
        <dbReference type="PROSITE" id="PS51084"/>
    </source>
</evidence>
<dbReference type="PANTHER" id="PTHR42997:SF1">
    <property type="entry name" value="AP-4-A PHOSPHORYLASE"/>
    <property type="match status" value="1"/>
</dbReference>
<comment type="caution">
    <text evidence="4">The sequence shown here is derived from an EMBL/GenBank/DDBJ whole genome shotgun (WGS) entry which is preliminary data.</text>
</comment>
<name>A0ABV6P7K8_9MICC</name>
<sequence>MIEPQHGVDPEGKTEYIPVDQFDLAGVPDSFQRLWNPHRVAYIKRGQSQVKDPSTCPFCAGPDRTDEESLIVHRGQTCYVLLNLYPYNSGHLLVCPYRHVPDYTDISPEEAAEMAELTQIAMTCLRHVARATGFNIGMNQGVTGGAGIAAHLHQHVVPRWSGDVNFMPIIAGAKSMVQTLGENRADIAAAWDEAAEYYRANRYRGPGA</sequence>
<gene>
    <name evidence="4" type="ORF">ACFFFR_01725</name>
</gene>
<dbReference type="CDD" id="cd01275">
    <property type="entry name" value="FHIT"/>
    <property type="match status" value="1"/>
</dbReference>
<dbReference type="Gene3D" id="3.30.428.10">
    <property type="entry name" value="HIT-like"/>
    <property type="match status" value="1"/>
</dbReference>
<reference evidence="4 5" key="1">
    <citation type="submission" date="2024-09" db="EMBL/GenBank/DDBJ databases">
        <authorList>
            <person name="Sun Q."/>
            <person name="Mori K."/>
        </authorList>
    </citation>
    <scope>NUCLEOTIDE SEQUENCE [LARGE SCALE GENOMIC DNA]</scope>
    <source>
        <strain evidence="4 5">NCAIM B.02604</strain>
    </source>
</reference>
<dbReference type="EMBL" id="JBHLUB010000001">
    <property type="protein sequence ID" value="MFC0581110.1"/>
    <property type="molecule type" value="Genomic_DNA"/>
</dbReference>
<keyword evidence="5" id="KW-1185">Reference proteome</keyword>
<dbReference type="RefSeq" id="WP_377457684.1">
    <property type="nucleotide sequence ID" value="NZ_JBHLUB010000001.1"/>
</dbReference>
<dbReference type="PROSITE" id="PS51084">
    <property type="entry name" value="HIT_2"/>
    <property type="match status" value="1"/>
</dbReference>
<dbReference type="InterPro" id="IPR036265">
    <property type="entry name" value="HIT-like_sf"/>
</dbReference>
<evidence type="ECO:0000313" key="5">
    <source>
        <dbReference type="Proteomes" id="UP001589862"/>
    </source>
</evidence>
<dbReference type="Pfam" id="PF01230">
    <property type="entry name" value="HIT"/>
    <property type="match status" value="1"/>
</dbReference>
<dbReference type="Proteomes" id="UP001589862">
    <property type="component" value="Unassembled WGS sequence"/>
</dbReference>
<accession>A0ABV6P7K8</accession>
<dbReference type="InterPro" id="IPR039383">
    <property type="entry name" value="FHIT"/>
</dbReference>